<name>A0A5M9JWD1_MONFR</name>
<evidence type="ECO:0000313" key="3">
    <source>
        <dbReference type="Proteomes" id="UP000322873"/>
    </source>
</evidence>
<comment type="caution">
    <text evidence="2">The sequence shown here is derived from an EMBL/GenBank/DDBJ whole genome shotgun (WGS) entry which is preliminary data.</text>
</comment>
<protein>
    <submittedName>
        <fullName evidence="2">Uncharacterized protein</fullName>
    </submittedName>
</protein>
<dbReference type="VEuPathDB" id="FungiDB:MFRU_001g02640"/>
<gene>
    <name evidence="2" type="ORF">EYC84_005392</name>
</gene>
<dbReference type="EMBL" id="VICG01000003">
    <property type="protein sequence ID" value="KAA8573838.1"/>
    <property type="molecule type" value="Genomic_DNA"/>
</dbReference>
<evidence type="ECO:0000313" key="2">
    <source>
        <dbReference type="EMBL" id="KAA8573838.1"/>
    </source>
</evidence>
<dbReference type="AlphaFoldDB" id="A0A5M9JWD1"/>
<feature type="region of interest" description="Disordered" evidence="1">
    <location>
        <begin position="61"/>
        <end position="222"/>
    </location>
</feature>
<sequence>MTDGASVLTRARREAKEMTQRSKLVTPTSMLSVGQVKKAPAGMAQEYKIASQPALKVLTRHKIPGRLSGGTSGPSLEEREQRLRAAMASKKRDPSAPEVTYVGSSDDDTSRCDSGDDLFDEQADHNPVPKPTGPAPPRKIIRPVAPSSRTPYSPPNQAGTKPSNAISARVQAPKSSFSPASSRASSAPTSRSATPKPMMPARRRPAEVDIFNRGRVTKKPRR</sequence>
<evidence type="ECO:0000256" key="1">
    <source>
        <dbReference type="SAM" id="MobiDB-lite"/>
    </source>
</evidence>
<accession>A0A5M9JWD1</accession>
<feature type="region of interest" description="Disordered" evidence="1">
    <location>
        <begin position="1"/>
        <end position="26"/>
    </location>
</feature>
<proteinExistence type="predicted"/>
<feature type="compositionally biased region" description="Low complexity" evidence="1">
    <location>
        <begin position="172"/>
        <end position="200"/>
    </location>
</feature>
<feature type="compositionally biased region" description="Basic and acidic residues" evidence="1">
    <location>
        <begin position="11"/>
        <end position="20"/>
    </location>
</feature>
<organism evidence="2 3">
    <name type="scientific">Monilinia fructicola</name>
    <name type="common">Brown rot fungus</name>
    <name type="synonym">Ciboria fructicola</name>
    <dbReference type="NCBI Taxonomy" id="38448"/>
    <lineage>
        <taxon>Eukaryota</taxon>
        <taxon>Fungi</taxon>
        <taxon>Dikarya</taxon>
        <taxon>Ascomycota</taxon>
        <taxon>Pezizomycotina</taxon>
        <taxon>Leotiomycetes</taxon>
        <taxon>Helotiales</taxon>
        <taxon>Sclerotiniaceae</taxon>
        <taxon>Monilinia</taxon>
    </lineage>
</organism>
<feature type="compositionally biased region" description="Pro residues" evidence="1">
    <location>
        <begin position="128"/>
        <end position="137"/>
    </location>
</feature>
<reference evidence="2 3" key="1">
    <citation type="submission" date="2019-06" db="EMBL/GenBank/DDBJ databases">
        <title>Genome Sequence of the Brown Rot Fungal Pathogen Monilinia fructicola.</title>
        <authorList>
            <person name="De Miccolis Angelini R.M."/>
            <person name="Landi L."/>
            <person name="Abate D."/>
            <person name="Pollastro S."/>
            <person name="Romanazzi G."/>
            <person name="Faretra F."/>
        </authorList>
    </citation>
    <scope>NUCLEOTIDE SEQUENCE [LARGE SCALE GENOMIC DNA]</scope>
    <source>
        <strain evidence="2 3">Mfrc123</strain>
    </source>
</reference>
<keyword evidence="3" id="KW-1185">Reference proteome</keyword>
<feature type="compositionally biased region" description="Polar residues" evidence="1">
    <location>
        <begin position="147"/>
        <end position="166"/>
    </location>
</feature>
<dbReference type="Proteomes" id="UP000322873">
    <property type="component" value="Unassembled WGS sequence"/>
</dbReference>